<dbReference type="EMBL" id="LIUT01000001">
    <property type="protein sequence ID" value="KOR89243.1"/>
    <property type="molecule type" value="Genomic_DNA"/>
</dbReference>
<dbReference type="PANTHER" id="PTHR46797:SF23">
    <property type="entry name" value="HTH-TYPE TRANSCRIPTIONAL REGULATOR SUTR"/>
    <property type="match status" value="1"/>
</dbReference>
<keyword evidence="6" id="KW-1185">Reference proteome</keyword>
<dbReference type="RefSeq" id="WP_054402287.1">
    <property type="nucleotide sequence ID" value="NZ_LIUT01000001.1"/>
</dbReference>
<evidence type="ECO:0000256" key="3">
    <source>
        <dbReference type="ARBA" id="ARBA00023163"/>
    </source>
</evidence>
<keyword evidence="2" id="KW-0238">DNA-binding</keyword>
<dbReference type="SMART" id="SM00530">
    <property type="entry name" value="HTH_XRE"/>
    <property type="match status" value="1"/>
</dbReference>
<accession>A0A0M1P431</accession>
<evidence type="ECO:0000256" key="2">
    <source>
        <dbReference type="ARBA" id="ARBA00023125"/>
    </source>
</evidence>
<dbReference type="Proteomes" id="UP000036932">
    <property type="component" value="Unassembled WGS sequence"/>
</dbReference>
<evidence type="ECO:0000256" key="1">
    <source>
        <dbReference type="ARBA" id="ARBA00023015"/>
    </source>
</evidence>
<sequence>MVNFQELIGAKIRLYRLSKNWTQDRLAEAIGSTGSYIGRLERGEKNVRIQTLISIAEALEVSIFALLENDQEEYLYQKPWVWNSVTLILQQDEKTQKMIYKVLSAMLTEDK</sequence>
<evidence type="ECO:0000313" key="5">
    <source>
        <dbReference type="EMBL" id="KOR89243.1"/>
    </source>
</evidence>
<name>A0A0M1P431_9BACL</name>
<dbReference type="InterPro" id="IPR050807">
    <property type="entry name" value="TransReg_Diox_bact_type"/>
</dbReference>
<keyword evidence="3" id="KW-0804">Transcription</keyword>
<dbReference type="GO" id="GO:0003677">
    <property type="term" value="F:DNA binding"/>
    <property type="evidence" value="ECO:0007669"/>
    <property type="project" value="UniProtKB-KW"/>
</dbReference>
<dbReference type="Pfam" id="PF01381">
    <property type="entry name" value="HTH_3"/>
    <property type="match status" value="1"/>
</dbReference>
<dbReference type="GO" id="GO:0003700">
    <property type="term" value="F:DNA-binding transcription factor activity"/>
    <property type="evidence" value="ECO:0007669"/>
    <property type="project" value="TreeGrafter"/>
</dbReference>
<dbReference type="PANTHER" id="PTHR46797">
    <property type="entry name" value="HTH-TYPE TRANSCRIPTIONAL REGULATOR"/>
    <property type="match status" value="1"/>
</dbReference>
<evidence type="ECO:0000313" key="6">
    <source>
        <dbReference type="Proteomes" id="UP000036932"/>
    </source>
</evidence>
<dbReference type="AlphaFoldDB" id="A0A0M1P431"/>
<protein>
    <recommendedName>
        <fullName evidence="4">HTH cro/C1-type domain-containing protein</fullName>
    </recommendedName>
</protein>
<dbReference type="Gene3D" id="1.10.260.40">
    <property type="entry name" value="lambda repressor-like DNA-binding domains"/>
    <property type="match status" value="1"/>
</dbReference>
<comment type="caution">
    <text evidence="5">The sequence shown here is derived from an EMBL/GenBank/DDBJ whole genome shotgun (WGS) entry which is preliminary data.</text>
</comment>
<gene>
    <name evidence="5" type="ORF">AM231_08790</name>
</gene>
<dbReference type="PROSITE" id="PS50943">
    <property type="entry name" value="HTH_CROC1"/>
    <property type="match status" value="1"/>
</dbReference>
<organism evidence="5 6">
    <name type="scientific">Paenibacillus solani</name>
    <dbReference type="NCBI Taxonomy" id="1705565"/>
    <lineage>
        <taxon>Bacteria</taxon>
        <taxon>Bacillati</taxon>
        <taxon>Bacillota</taxon>
        <taxon>Bacilli</taxon>
        <taxon>Bacillales</taxon>
        <taxon>Paenibacillaceae</taxon>
        <taxon>Paenibacillus</taxon>
    </lineage>
</organism>
<keyword evidence="1" id="KW-0805">Transcription regulation</keyword>
<feature type="domain" description="HTH cro/C1-type" evidence="4">
    <location>
        <begin position="12"/>
        <end position="66"/>
    </location>
</feature>
<reference evidence="6" key="1">
    <citation type="submission" date="2015-08" db="EMBL/GenBank/DDBJ databases">
        <title>Genome sequencing project for genomic taxonomy and phylogenomics of Bacillus-like bacteria.</title>
        <authorList>
            <person name="Liu B."/>
            <person name="Wang J."/>
            <person name="Zhu Y."/>
            <person name="Liu G."/>
            <person name="Chen Q."/>
            <person name="Chen Z."/>
            <person name="Lan J."/>
            <person name="Che J."/>
            <person name="Ge C."/>
            <person name="Shi H."/>
            <person name="Pan Z."/>
            <person name="Liu X."/>
        </authorList>
    </citation>
    <scope>NUCLEOTIDE SEQUENCE [LARGE SCALE GENOMIC DNA]</scope>
    <source>
        <strain evidence="6">FJAT-22460</strain>
    </source>
</reference>
<proteinExistence type="predicted"/>
<dbReference type="InterPro" id="IPR001387">
    <property type="entry name" value="Cro/C1-type_HTH"/>
</dbReference>
<evidence type="ECO:0000259" key="4">
    <source>
        <dbReference type="PROSITE" id="PS50943"/>
    </source>
</evidence>
<dbReference type="CDD" id="cd00093">
    <property type="entry name" value="HTH_XRE"/>
    <property type="match status" value="1"/>
</dbReference>
<dbReference type="InterPro" id="IPR010982">
    <property type="entry name" value="Lambda_DNA-bd_dom_sf"/>
</dbReference>
<dbReference type="GO" id="GO:0005829">
    <property type="term" value="C:cytosol"/>
    <property type="evidence" value="ECO:0007669"/>
    <property type="project" value="TreeGrafter"/>
</dbReference>
<dbReference type="PATRIC" id="fig|1705565.3.peg.3716"/>
<dbReference type="OrthoDB" id="9814553at2"/>
<dbReference type="SUPFAM" id="SSF47413">
    <property type="entry name" value="lambda repressor-like DNA-binding domains"/>
    <property type="match status" value="1"/>
</dbReference>